<comment type="caution">
    <text evidence="1">The sequence shown here is derived from an EMBL/GenBank/DDBJ whole genome shotgun (WGS) entry which is preliminary data.</text>
</comment>
<organism evidence="1 2">
    <name type="scientific">Haloarcula salinisoli</name>
    <dbReference type="NCBI Taxonomy" id="2487746"/>
    <lineage>
        <taxon>Archaea</taxon>
        <taxon>Methanobacteriati</taxon>
        <taxon>Methanobacteriota</taxon>
        <taxon>Stenosarchaea group</taxon>
        <taxon>Halobacteria</taxon>
        <taxon>Halobacteriales</taxon>
        <taxon>Haloarculaceae</taxon>
        <taxon>Haloarcula</taxon>
    </lineage>
</organism>
<reference evidence="1" key="1">
    <citation type="submission" date="2021-06" db="EMBL/GenBank/DDBJ databases">
        <title>Halomicroarcula sp. F24A a new haloarchaeum isolated from saline soil.</title>
        <authorList>
            <person name="Duran-Viseras A."/>
            <person name="Sanchez-Porro C."/>
            <person name="Ventosa A."/>
        </authorList>
    </citation>
    <scope>NUCLEOTIDE SEQUENCE</scope>
    <source>
        <strain evidence="1">F24A</strain>
    </source>
</reference>
<name>A0A8J8C870_9EURY</name>
<evidence type="ECO:0000313" key="2">
    <source>
        <dbReference type="Proteomes" id="UP000783863"/>
    </source>
</evidence>
<sequence length="242" mass="26466">MHRSLAVVTLVVLAGCSGLGLGASADEPTVTPVPITTPDASDVDVPRANGSVDIDRVLARHDAALSDRSFHRRVVREGPQNTRDVWVDRERGVVRVRRTLGPVVDDAILFDGRRYRVASDDPDRAYTSEPSNATVPYVPTRSGEARLGQVLLEDGYQRVDTVRRGGRNLAVVAVNATGRGSGVDPSISAQSRLYVDSEGVIREVDHWERRPDGTIVYLRMAVTTDTERVPVPWWAEDIGVYG</sequence>
<dbReference type="AlphaFoldDB" id="A0A8J8C870"/>
<gene>
    <name evidence="1" type="ORF">EGD98_10395</name>
</gene>
<dbReference type="RefSeq" id="WP_220588309.1">
    <property type="nucleotide sequence ID" value="NZ_RKLQ01000002.1"/>
</dbReference>
<evidence type="ECO:0000313" key="1">
    <source>
        <dbReference type="EMBL" id="MBX0304076.1"/>
    </source>
</evidence>
<dbReference type="EMBL" id="RKLQ01000002">
    <property type="protein sequence ID" value="MBX0304076.1"/>
    <property type="molecule type" value="Genomic_DNA"/>
</dbReference>
<dbReference type="PROSITE" id="PS51257">
    <property type="entry name" value="PROKAR_LIPOPROTEIN"/>
    <property type="match status" value="1"/>
</dbReference>
<keyword evidence="2" id="KW-1185">Reference proteome</keyword>
<dbReference type="Proteomes" id="UP000783863">
    <property type="component" value="Unassembled WGS sequence"/>
</dbReference>
<accession>A0A8J8C870</accession>
<protein>
    <submittedName>
        <fullName evidence="1">Uncharacterized protein</fullName>
    </submittedName>
</protein>
<proteinExistence type="predicted"/>